<dbReference type="OrthoDB" id="6227402at2759"/>
<evidence type="ECO:0000259" key="9">
    <source>
        <dbReference type="PROSITE" id="PS00125"/>
    </source>
</evidence>
<evidence type="ECO:0000256" key="4">
    <source>
        <dbReference type="ARBA" id="ARBA00022912"/>
    </source>
</evidence>
<keyword evidence="3 8" id="KW-0378">Hydrolase</keyword>
<keyword evidence="2" id="KW-0479">Metal-binding</keyword>
<dbReference type="PROSITE" id="PS00125">
    <property type="entry name" value="SER_THR_PHOSPHATASE"/>
    <property type="match status" value="1"/>
</dbReference>
<dbReference type="InterPro" id="IPR004843">
    <property type="entry name" value="Calcineurin-like_PHP"/>
</dbReference>
<dbReference type="GO" id="GO:0005737">
    <property type="term" value="C:cytoplasm"/>
    <property type="evidence" value="ECO:0007669"/>
    <property type="project" value="TreeGrafter"/>
</dbReference>
<dbReference type="PANTHER" id="PTHR11668:SF300">
    <property type="entry name" value="SERINE_THREONINE-PROTEIN PHOSPHATASE"/>
    <property type="match status" value="1"/>
</dbReference>
<keyword evidence="4" id="KW-0904">Protein phosphatase</keyword>
<keyword evidence="5" id="KW-0464">Manganese</keyword>
<comment type="catalytic activity">
    <reaction evidence="7 8">
        <text>O-phospho-L-threonyl-[protein] + H2O = L-threonyl-[protein] + phosphate</text>
        <dbReference type="Rhea" id="RHEA:47004"/>
        <dbReference type="Rhea" id="RHEA-COMP:11060"/>
        <dbReference type="Rhea" id="RHEA-COMP:11605"/>
        <dbReference type="ChEBI" id="CHEBI:15377"/>
        <dbReference type="ChEBI" id="CHEBI:30013"/>
        <dbReference type="ChEBI" id="CHEBI:43474"/>
        <dbReference type="ChEBI" id="CHEBI:61977"/>
        <dbReference type="EC" id="3.1.3.16"/>
    </reaction>
</comment>
<accession>A0A8J4T2P9</accession>
<evidence type="ECO:0000256" key="5">
    <source>
        <dbReference type="ARBA" id="ARBA00023211"/>
    </source>
</evidence>
<dbReference type="InterPro" id="IPR006186">
    <property type="entry name" value="Ser/Thr-sp_prot-phosphatase"/>
</dbReference>
<dbReference type="Pfam" id="PF00149">
    <property type="entry name" value="Metallophos"/>
    <property type="match status" value="1"/>
</dbReference>
<name>A0A8J4T2P9_9TREM</name>
<dbReference type="PANTHER" id="PTHR11668">
    <property type="entry name" value="SERINE/THREONINE PROTEIN PHOSPHATASE"/>
    <property type="match status" value="1"/>
</dbReference>
<comment type="catalytic activity">
    <reaction evidence="6">
        <text>O-phospho-L-seryl-[protein] + H2O = L-seryl-[protein] + phosphate</text>
        <dbReference type="Rhea" id="RHEA:20629"/>
        <dbReference type="Rhea" id="RHEA-COMP:9863"/>
        <dbReference type="Rhea" id="RHEA-COMP:11604"/>
        <dbReference type="ChEBI" id="CHEBI:15377"/>
        <dbReference type="ChEBI" id="CHEBI:29999"/>
        <dbReference type="ChEBI" id="CHEBI:43474"/>
        <dbReference type="ChEBI" id="CHEBI:83421"/>
        <dbReference type="EC" id="3.1.3.16"/>
    </reaction>
</comment>
<dbReference type="AlphaFoldDB" id="A0A8J4T2P9"/>
<dbReference type="Proteomes" id="UP000748531">
    <property type="component" value="Unassembled WGS sequence"/>
</dbReference>
<dbReference type="InterPro" id="IPR050341">
    <property type="entry name" value="PP1_catalytic_subunit"/>
</dbReference>
<protein>
    <recommendedName>
        <fullName evidence="8">Serine/threonine-protein phosphatase</fullName>
        <ecNumber evidence="8">3.1.3.16</ecNumber>
    </recommendedName>
</protein>
<comment type="caution">
    <text evidence="10">The sequence shown here is derived from an EMBL/GenBank/DDBJ whole genome shotgun (WGS) entry which is preliminary data.</text>
</comment>
<evidence type="ECO:0000256" key="7">
    <source>
        <dbReference type="ARBA" id="ARBA00048336"/>
    </source>
</evidence>
<comment type="cofactor">
    <cofactor evidence="1">
        <name>Mn(2+)</name>
        <dbReference type="ChEBI" id="CHEBI:29035"/>
    </cofactor>
</comment>
<dbReference type="InterPro" id="IPR029052">
    <property type="entry name" value="Metallo-depent_PP-like"/>
</dbReference>
<dbReference type="GO" id="GO:0046872">
    <property type="term" value="F:metal ion binding"/>
    <property type="evidence" value="ECO:0007669"/>
    <property type="project" value="UniProtKB-KW"/>
</dbReference>
<feature type="domain" description="Serine/threonine specific protein phosphatases" evidence="9">
    <location>
        <begin position="152"/>
        <end position="157"/>
    </location>
</feature>
<proteinExistence type="inferred from homology"/>
<evidence type="ECO:0000256" key="6">
    <source>
        <dbReference type="ARBA" id="ARBA00047761"/>
    </source>
</evidence>
<dbReference type="GO" id="GO:0005634">
    <property type="term" value="C:nucleus"/>
    <property type="evidence" value="ECO:0007669"/>
    <property type="project" value="TreeGrafter"/>
</dbReference>
<dbReference type="EMBL" id="LUCH01000665">
    <property type="protein sequence ID" value="KAF5404591.1"/>
    <property type="molecule type" value="Genomic_DNA"/>
</dbReference>
<evidence type="ECO:0000256" key="1">
    <source>
        <dbReference type="ARBA" id="ARBA00001936"/>
    </source>
</evidence>
<evidence type="ECO:0000256" key="8">
    <source>
        <dbReference type="RuleBase" id="RU004273"/>
    </source>
</evidence>
<organism evidence="10 11">
    <name type="scientific">Paragonimus heterotremus</name>
    <dbReference type="NCBI Taxonomy" id="100268"/>
    <lineage>
        <taxon>Eukaryota</taxon>
        <taxon>Metazoa</taxon>
        <taxon>Spiralia</taxon>
        <taxon>Lophotrochozoa</taxon>
        <taxon>Platyhelminthes</taxon>
        <taxon>Trematoda</taxon>
        <taxon>Digenea</taxon>
        <taxon>Plagiorchiida</taxon>
        <taxon>Troglotremata</taxon>
        <taxon>Troglotrematidae</taxon>
        <taxon>Paragonimus</taxon>
    </lineage>
</organism>
<dbReference type="EC" id="3.1.3.16" evidence="8"/>
<dbReference type="GO" id="GO:0004722">
    <property type="term" value="F:protein serine/threonine phosphatase activity"/>
    <property type="evidence" value="ECO:0007669"/>
    <property type="project" value="UniProtKB-EC"/>
</dbReference>
<gene>
    <name evidence="10" type="ORF">PHET_01864</name>
</gene>
<evidence type="ECO:0000256" key="2">
    <source>
        <dbReference type="ARBA" id="ARBA00022723"/>
    </source>
</evidence>
<evidence type="ECO:0000313" key="11">
    <source>
        <dbReference type="Proteomes" id="UP000748531"/>
    </source>
</evidence>
<dbReference type="SMART" id="SM00156">
    <property type="entry name" value="PP2Ac"/>
    <property type="match status" value="1"/>
</dbReference>
<dbReference type="Gene3D" id="3.60.21.10">
    <property type="match status" value="1"/>
</dbReference>
<dbReference type="SUPFAM" id="SSF56300">
    <property type="entry name" value="Metallo-dependent phosphatases"/>
    <property type="match status" value="1"/>
</dbReference>
<keyword evidence="11" id="KW-1185">Reference proteome</keyword>
<reference evidence="10" key="1">
    <citation type="submission" date="2019-05" db="EMBL/GenBank/DDBJ databases">
        <title>Annotation for the trematode Paragonimus heterotremus.</title>
        <authorList>
            <person name="Choi Y.-J."/>
        </authorList>
    </citation>
    <scope>NUCLEOTIDE SEQUENCE</scope>
    <source>
        <strain evidence="10">LC</strain>
    </source>
</reference>
<dbReference type="PRINTS" id="PR00114">
    <property type="entry name" value="STPHPHTASE"/>
</dbReference>
<evidence type="ECO:0000313" key="10">
    <source>
        <dbReference type="EMBL" id="KAF5404591.1"/>
    </source>
</evidence>
<comment type="similarity">
    <text evidence="8">Belongs to the PPP phosphatase family.</text>
</comment>
<sequence length="434" mass="49425">MKELKAPRQALFDNENDTHLSVPLTVEPVIDFSRRKVRIEAIVTRLTDRMVVRSDFARIIEDEVIHLANLCADLFLREPVCLDLDLSRPLIVVGDLFGQHANLVTIFTKCGHPSTVRYLFLGNLVNRGERSIELVTLLFAYKVLYPNNIFLIRGNHECQYISTYYGFLHECRQRHFNHIWTAVMHAFNCLPAVAIIEDSIFCTHSGLPQGILSQNISTRKQLRDFFHISVTRPVPLTQNMLLTELAWSELVIDGTHCSTNPAGLGKVFSENYVKNFCAHFGFQQVIRSNEFLKNGYEFSADGKMLTLFSTPNMLPRYRNSGAVAFLYKRIRDHTIIGRIKVLDVVPLLRQGRPGLTTLQHWLDSSEFGSRGGRMVRHNLTSHELLAHHLIPVLICLALHANGQRNGRIKLRHNFVQHESIPFGLFSGSICATCN</sequence>
<evidence type="ECO:0000256" key="3">
    <source>
        <dbReference type="ARBA" id="ARBA00022801"/>
    </source>
</evidence>